<proteinExistence type="predicted"/>
<evidence type="ECO:0008006" key="3">
    <source>
        <dbReference type="Google" id="ProtNLM"/>
    </source>
</evidence>
<evidence type="ECO:0000313" key="1">
    <source>
        <dbReference type="EMBL" id="TGV02360.1"/>
    </source>
</evidence>
<keyword evidence="2" id="KW-1185">Reference proteome</keyword>
<dbReference type="OrthoDB" id="1443583at2"/>
<evidence type="ECO:0000313" key="2">
    <source>
        <dbReference type="Proteomes" id="UP000307602"/>
    </source>
</evidence>
<dbReference type="SUPFAM" id="SSF54909">
    <property type="entry name" value="Dimeric alpha+beta barrel"/>
    <property type="match status" value="1"/>
</dbReference>
<dbReference type="InterPro" id="IPR011008">
    <property type="entry name" value="Dimeric_a/b-barrel"/>
</dbReference>
<sequence length="101" mass="11832">MIIEITTYKLASGITEEAFLQASNAFNKDYCSRSKGLISRQFLKTDDGYLDIFFWESKEDVERVQETFMQDKDALKFARMIDSMSFSMKNYEVIGTYDFNN</sequence>
<organism evidence="1 2">
    <name type="scientific">Flavivirga rizhaonensis</name>
    <dbReference type="NCBI Taxonomy" id="2559571"/>
    <lineage>
        <taxon>Bacteria</taxon>
        <taxon>Pseudomonadati</taxon>
        <taxon>Bacteroidota</taxon>
        <taxon>Flavobacteriia</taxon>
        <taxon>Flavobacteriales</taxon>
        <taxon>Flavobacteriaceae</taxon>
        <taxon>Flavivirga</taxon>
    </lineage>
</organism>
<name>A0A4S1DW57_9FLAO</name>
<gene>
    <name evidence="1" type="ORF">EM932_11510</name>
</gene>
<accession>A0A4S1DW57</accession>
<protein>
    <recommendedName>
        <fullName evidence="3">ABM domain-containing protein</fullName>
    </recommendedName>
</protein>
<dbReference type="RefSeq" id="WP_135877337.1">
    <property type="nucleotide sequence ID" value="NZ_SRSO01000014.1"/>
</dbReference>
<dbReference type="Proteomes" id="UP000307602">
    <property type="component" value="Unassembled WGS sequence"/>
</dbReference>
<reference evidence="1 2" key="1">
    <citation type="submission" date="2019-04" db="EMBL/GenBank/DDBJ databases">
        <authorList>
            <person name="Liu A."/>
        </authorList>
    </citation>
    <scope>NUCLEOTIDE SEQUENCE [LARGE SCALE GENOMIC DNA]</scope>
    <source>
        <strain evidence="1 2">RZ03</strain>
    </source>
</reference>
<dbReference type="EMBL" id="SRSO01000014">
    <property type="protein sequence ID" value="TGV02360.1"/>
    <property type="molecule type" value="Genomic_DNA"/>
</dbReference>
<comment type="caution">
    <text evidence="1">The sequence shown here is derived from an EMBL/GenBank/DDBJ whole genome shotgun (WGS) entry which is preliminary data.</text>
</comment>
<dbReference type="AlphaFoldDB" id="A0A4S1DW57"/>